<keyword evidence="1" id="KW-0547">Nucleotide-binding</keyword>
<dbReference type="EMBL" id="LJIJ01000202">
    <property type="protein sequence ID" value="ODN00511.1"/>
    <property type="molecule type" value="Genomic_DNA"/>
</dbReference>
<comment type="similarity">
    <text evidence="1">Belongs to the DNA2/NAM7 helicase family.</text>
</comment>
<dbReference type="InterPro" id="IPR045055">
    <property type="entry name" value="DNA2/NAM7-like"/>
</dbReference>
<keyword evidence="1" id="KW-0234">DNA repair</keyword>
<protein>
    <recommendedName>
        <fullName evidence="1">DNA replication ATP-dependent helicase/nuclease</fullName>
        <ecNumber evidence="1">3.1.-.-</ecNumber>
        <ecNumber evidence="1">3.6.4.12</ecNumber>
    </recommendedName>
</protein>
<dbReference type="CDD" id="cd18808">
    <property type="entry name" value="SF1_C_Upf1"/>
    <property type="match status" value="1"/>
</dbReference>
<dbReference type="GO" id="GO:0033567">
    <property type="term" value="P:DNA replication, Okazaki fragment processing"/>
    <property type="evidence" value="ECO:0007669"/>
    <property type="project" value="UniProtKB-UniRule"/>
</dbReference>
<comment type="caution">
    <text evidence="3">The sequence shown here is derived from an EMBL/GenBank/DDBJ whole genome shotgun (WGS) entry which is preliminary data.</text>
</comment>
<keyword evidence="1" id="KW-0479">Metal-binding</keyword>
<dbReference type="GO" id="GO:0017108">
    <property type="term" value="F:5'-flap endonuclease activity"/>
    <property type="evidence" value="ECO:0007669"/>
    <property type="project" value="UniProtKB-UniRule"/>
</dbReference>
<dbReference type="SUPFAM" id="SSF52540">
    <property type="entry name" value="P-loop containing nucleoside triphosphate hydrolases"/>
    <property type="match status" value="1"/>
</dbReference>
<dbReference type="GO" id="GO:0005737">
    <property type="term" value="C:cytoplasm"/>
    <property type="evidence" value="ECO:0007669"/>
    <property type="project" value="TreeGrafter"/>
</dbReference>
<dbReference type="STRING" id="48709.A0A1D2N5K0"/>
<keyword evidence="1" id="KW-0238">DNA-binding</keyword>
<keyword evidence="1" id="KW-0539">Nucleus</keyword>
<proteinExistence type="inferred from homology"/>
<dbReference type="GO" id="GO:0051539">
    <property type="term" value="F:4 iron, 4 sulfur cluster binding"/>
    <property type="evidence" value="ECO:0007669"/>
    <property type="project" value="UniProtKB-UniRule"/>
</dbReference>
<dbReference type="Proteomes" id="UP000094527">
    <property type="component" value="Unassembled WGS sequence"/>
</dbReference>
<evidence type="ECO:0000259" key="2">
    <source>
        <dbReference type="Pfam" id="PF13087"/>
    </source>
</evidence>
<dbReference type="EC" id="3.1.-.-" evidence="1"/>
<dbReference type="InterPro" id="IPR027417">
    <property type="entry name" value="P-loop_NTPase"/>
</dbReference>
<dbReference type="GO" id="GO:0006281">
    <property type="term" value="P:DNA repair"/>
    <property type="evidence" value="ECO:0007669"/>
    <property type="project" value="UniProtKB-KW"/>
</dbReference>
<keyword evidence="1" id="KW-0378">Hydrolase</keyword>
<organism evidence="3 4">
    <name type="scientific">Orchesella cincta</name>
    <name type="common">Springtail</name>
    <name type="synonym">Podura cincta</name>
    <dbReference type="NCBI Taxonomy" id="48709"/>
    <lineage>
        <taxon>Eukaryota</taxon>
        <taxon>Metazoa</taxon>
        <taxon>Ecdysozoa</taxon>
        <taxon>Arthropoda</taxon>
        <taxon>Hexapoda</taxon>
        <taxon>Collembola</taxon>
        <taxon>Entomobryomorpha</taxon>
        <taxon>Entomobryoidea</taxon>
        <taxon>Orchesellidae</taxon>
        <taxon>Orchesellinae</taxon>
        <taxon>Orchesella</taxon>
    </lineage>
</organism>
<keyword evidence="1" id="KW-0511">Multifunctional enzyme</keyword>
<comment type="subcellular location">
    <subcellularLocation>
        <location evidence="1">Nucleus</location>
    </subcellularLocation>
    <subcellularLocation>
        <location evidence="1">Chromosome</location>
    </subcellularLocation>
</comment>
<dbReference type="GO" id="GO:0005634">
    <property type="term" value="C:nucleus"/>
    <property type="evidence" value="ECO:0007669"/>
    <property type="project" value="UniProtKB-SubCell"/>
</dbReference>
<dbReference type="PANTHER" id="PTHR10887:SF433">
    <property type="entry name" value="DNA REPLICATION ATP-DEPENDENT HELICASE_NUCLEASE DNA2"/>
    <property type="match status" value="1"/>
</dbReference>
<keyword evidence="1" id="KW-0067">ATP-binding</keyword>
<keyword evidence="4" id="KW-1185">Reference proteome</keyword>
<dbReference type="Gene3D" id="3.40.50.300">
    <property type="entry name" value="P-loop containing nucleotide triphosphate hydrolases"/>
    <property type="match status" value="1"/>
</dbReference>
<dbReference type="GO" id="GO:0071932">
    <property type="term" value="P:replication fork reversal"/>
    <property type="evidence" value="ECO:0007669"/>
    <property type="project" value="TreeGrafter"/>
</dbReference>
<dbReference type="EC" id="3.6.4.12" evidence="1"/>
<keyword evidence="1" id="KW-0235">DNA replication</keyword>
<sequence>MASPVSTLELDITVEESGTIIPLYDTIVELNLRNVLNENVESDAAKKLFFDVVWKKLATELVFVDTSDVPAEETRVEESICNEAEAHITMIWTLSFKTGIVAPYRGQVELGKALKRISDTKFREVEVNTVGQYQGREKEVILCTCTRSIPMDSPFFLATAGEKNEGILEDMRRLNVAITRSKVVLLGNRHTLKEYSLFQDAV</sequence>
<evidence type="ECO:0000256" key="1">
    <source>
        <dbReference type="RuleBase" id="RU367041"/>
    </source>
</evidence>
<keyword evidence="1 3" id="KW-0347">Helicase</keyword>
<keyword evidence="1" id="KW-0227">DNA damage</keyword>
<keyword evidence="1" id="KW-0158">Chromosome</keyword>
<dbReference type="OrthoDB" id="306218at2759"/>
<feature type="domain" description="DNA2/NAM7 helicase-like C-terminal" evidence="2">
    <location>
        <begin position="50"/>
        <end position="186"/>
    </location>
</feature>
<dbReference type="GO" id="GO:0046872">
    <property type="term" value="F:metal ion binding"/>
    <property type="evidence" value="ECO:0007669"/>
    <property type="project" value="UniProtKB-UniRule"/>
</dbReference>
<gene>
    <name evidence="3" type="ORF">Ocin01_06174</name>
</gene>
<dbReference type="GO" id="GO:0005524">
    <property type="term" value="F:ATP binding"/>
    <property type="evidence" value="ECO:0007669"/>
    <property type="project" value="UniProtKB-UniRule"/>
</dbReference>
<keyword evidence="1" id="KW-0540">Nuclease</keyword>
<keyword evidence="1" id="KW-0004">4Fe-4S</keyword>
<comment type="function">
    <text evidence="1">Key enzyme involved in DNA replication and DNA repair. Involved in Okazaki fragments processing by cleaving long flaps that escape FEN1: flaps that are longer than 27 nucleotides are coated by replication protein A complex (RPA), leading to recruit DNA2 which cleaves the flap until it is too short to bind RPA and becomes a substrate for FEN1. Also involved in 5'-end resection of DNA during double-strand break (DSB) repair by mediating the cleavage of 5'-ssDNA.</text>
</comment>
<reference evidence="3 4" key="1">
    <citation type="journal article" date="2016" name="Genome Biol. Evol.">
        <title>Gene Family Evolution Reflects Adaptation to Soil Environmental Stressors in the Genome of the Collembolan Orchesella cincta.</title>
        <authorList>
            <person name="Faddeeva-Vakhrusheva A."/>
            <person name="Derks M.F."/>
            <person name="Anvar S.Y."/>
            <person name="Agamennone V."/>
            <person name="Suring W."/>
            <person name="Smit S."/>
            <person name="van Straalen N.M."/>
            <person name="Roelofs D."/>
        </authorList>
    </citation>
    <scope>NUCLEOTIDE SEQUENCE [LARGE SCALE GENOMIC DNA]</scope>
    <source>
        <tissue evidence="3">Mixed pool</tissue>
    </source>
</reference>
<evidence type="ECO:0000313" key="3">
    <source>
        <dbReference type="EMBL" id="ODN00511.1"/>
    </source>
</evidence>
<accession>A0A1D2N5K0</accession>
<comment type="catalytic activity">
    <reaction evidence="1">
        <text>ATP + H2O = ADP + phosphate + H(+)</text>
        <dbReference type="Rhea" id="RHEA:13065"/>
        <dbReference type="ChEBI" id="CHEBI:15377"/>
        <dbReference type="ChEBI" id="CHEBI:15378"/>
        <dbReference type="ChEBI" id="CHEBI:30616"/>
        <dbReference type="ChEBI" id="CHEBI:43474"/>
        <dbReference type="ChEBI" id="CHEBI:456216"/>
        <dbReference type="EC" id="3.6.4.12"/>
    </reaction>
</comment>
<dbReference type="InterPro" id="IPR047187">
    <property type="entry name" value="SF1_C_Upf1"/>
</dbReference>
<dbReference type="GO" id="GO:0003677">
    <property type="term" value="F:DNA binding"/>
    <property type="evidence" value="ECO:0007669"/>
    <property type="project" value="UniProtKB-UniRule"/>
</dbReference>
<dbReference type="PANTHER" id="PTHR10887">
    <property type="entry name" value="DNA2/NAM7 HELICASE FAMILY"/>
    <property type="match status" value="1"/>
</dbReference>
<dbReference type="AlphaFoldDB" id="A0A1D2N5K0"/>
<keyword evidence="1" id="KW-0408">Iron</keyword>
<dbReference type="Pfam" id="PF13087">
    <property type="entry name" value="AAA_12"/>
    <property type="match status" value="1"/>
</dbReference>
<dbReference type="InterPro" id="IPR041679">
    <property type="entry name" value="DNA2/NAM7-like_C"/>
</dbReference>
<evidence type="ECO:0000313" key="4">
    <source>
        <dbReference type="Proteomes" id="UP000094527"/>
    </source>
</evidence>
<name>A0A1D2N5K0_ORCCI</name>
<keyword evidence="1" id="KW-0411">Iron-sulfur</keyword>
<dbReference type="GO" id="GO:0005694">
    <property type="term" value="C:chromosome"/>
    <property type="evidence" value="ECO:0007669"/>
    <property type="project" value="UniProtKB-SubCell"/>
</dbReference>
<dbReference type="GO" id="GO:0017116">
    <property type="term" value="F:single-stranded DNA helicase activity"/>
    <property type="evidence" value="ECO:0007669"/>
    <property type="project" value="UniProtKB-UniRule"/>
</dbReference>